<evidence type="ECO:0000313" key="7">
    <source>
        <dbReference type="Proteomes" id="UP001228905"/>
    </source>
</evidence>
<gene>
    <name evidence="6" type="ORF">QO010_002672</name>
</gene>
<evidence type="ECO:0000313" key="6">
    <source>
        <dbReference type="EMBL" id="MDQ0464888.1"/>
    </source>
</evidence>
<evidence type="ECO:0000256" key="1">
    <source>
        <dbReference type="ARBA" id="ARBA00022475"/>
    </source>
</evidence>
<reference evidence="6 7" key="1">
    <citation type="submission" date="2023-07" db="EMBL/GenBank/DDBJ databases">
        <title>Genomic Encyclopedia of Type Strains, Phase IV (KMG-IV): sequencing the most valuable type-strain genomes for metagenomic binning, comparative biology and taxonomic classification.</title>
        <authorList>
            <person name="Goeker M."/>
        </authorList>
    </citation>
    <scope>NUCLEOTIDE SEQUENCE [LARGE SCALE GENOMIC DNA]</scope>
    <source>
        <strain evidence="6 7">DSM 18695</strain>
    </source>
</reference>
<comment type="subcellular location">
    <subcellularLocation>
        <location evidence="5">Cell membrane</location>
        <topology evidence="5">Single-pass membrane protein</topology>
    </subcellularLocation>
</comment>
<dbReference type="NCBIfam" id="NF010229">
    <property type="entry name" value="PRK13682.1-4"/>
    <property type="match status" value="1"/>
</dbReference>
<comment type="caution">
    <text evidence="6">The sequence shown here is derived from an EMBL/GenBank/DDBJ whole genome shotgun (WGS) entry which is preliminary data.</text>
</comment>
<keyword evidence="2 5" id="KW-0812">Transmembrane</keyword>
<name>A0ABU0ISB0_9CAUL</name>
<organism evidence="6 7">
    <name type="scientific">Caulobacter ginsengisoli</name>
    <dbReference type="NCBI Taxonomy" id="400775"/>
    <lineage>
        <taxon>Bacteria</taxon>
        <taxon>Pseudomonadati</taxon>
        <taxon>Pseudomonadota</taxon>
        <taxon>Alphaproteobacteria</taxon>
        <taxon>Caulobacterales</taxon>
        <taxon>Caulobacteraceae</taxon>
        <taxon>Caulobacter</taxon>
    </lineage>
</organism>
<dbReference type="PIRSF" id="PIRSF036466">
    <property type="entry name" value="UCP036466"/>
    <property type="match status" value="1"/>
</dbReference>
<accession>A0ABU0ISB0</accession>
<dbReference type="Proteomes" id="UP001228905">
    <property type="component" value="Unassembled WGS sequence"/>
</dbReference>
<comment type="similarity">
    <text evidence="5">Belongs to the UPF0391 family.</text>
</comment>
<keyword evidence="7" id="KW-1185">Reference proteome</keyword>
<dbReference type="InterPro" id="IPR009760">
    <property type="entry name" value="DUF1328"/>
</dbReference>
<evidence type="ECO:0000256" key="2">
    <source>
        <dbReference type="ARBA" id="ARBA00022692"/>
    </source>
</evidence>
<protein>
    <recommendedName>
        <fullName evidence="5">UPF0391 membrane protein QO010_002672</fullName>
    </recommendedName>
</protein>
<keyword evidence="4 5" id="KW-0472">Membrane</keyword>
<dbReference type="EMBL" id="JAUSVS010000005">
    <property type="protein sequence ID" value="MDQ0464888.1"/>
    <property type="molecule type" value="Genomic_DNA"/>
</dbReference>
<dbReference type="NCBIfam" id="NF010228">
    <property type="entry name" value="PRK13682.1-3"/>
    <property type="match status" value="1"/>
</dbReference>
<evidence type="ECO:0000256" key="4">
    <source>
        <dbReference type="ARBA" id="ARBA00023136"/>
    </source>
</evidence>
<proteinExistence type="inferred from homology"/>
<feature type="transmembrane region" description="Helical" evidence="5">
    <location>
        <begin position="29"/>
        <end position="50"/>
    </location>
</feature>
<evidence type="ECO:0000256" key="5">
    <source>
        <dbReference type="HAMAP-Rule" id="MF_01361"/>
    </source>
</evidence>
<keyword evidence="1 5" id="KW-1003">Cell membrane</keyword>
<dbReference type="NCBIfam" id="NF010226">
    <property type="entry name" value="PRK13682.1-1"/>
    <property type="match status" value="1"/>
</dbReference>
<sequence length="56" mass="5911">MLYWALVFLVVALIAGVLGFTTIAGASIAIAKVLFLVFLVLFVVSLIMGLGRRGSV</sequence>
<evidence type="ECO:0000256" key="3">
    <source>
        <dbReference type="ARBA" id="ARBA00022989"/>
    </source>
</evidence>
<keyword evidence="3 5" id="KW-1133">Transmembrane helix</keyword>
<dbReference type="HAMAP" id="MF_01361">
    <property type="entry name" value="UPF0391"/>
    <property type="match status" value="1"/>
</dbReference>
<dbReference type="Pfam" id="PF07043">
    <property type="entry name" value="DUF1328"/>
    <property type="match status" value="1"/>
</dbReference>
<dbReference type="RefSeq" id="WP_307349877.1">
    <property type="nucleotide sequence ID" value="NZ_JAUSVS010000005.1"/>
</dbReference>